<protein>
    <submittedName>
        <fullName evidence="2">Uncharacterized protein</fullName>
    </submittedName>
</protein>
<dbReference type="EMBL" id="CP023445">
    <property type="protein sequence ID" value="ATE55743.1"/>
    <property type="molecule type" value="Genomic_DNA"/>
</dbReference>
<accession>A0A290Z9U1</accession>
<proteinExistence type="predicted"/>
<dbReference type="Proteomes" id="UP000218505">
    <property type="component" value="Chromosome"/>
</dbReference>
<feature type="region of interest" description="Disordered" evidence="1">
    <location>
        <begin position="1"/>
        <end position="20"/>
    </location>
</feature>
<reference evidence="2" key="1">
    <citation type="submission" date="2017-09" db="EMBL/GenBank/DDBJ databases">
        <title>Complete Genome Sequence of ansamitocin-producing Bacterium Actinosynnema pretiosum X47.</title>
        <authorList>
            <person name="Cao G."/>
            <person name="Zong G."/>
            <person name="Zhong C."/>
            <person name="Fu J."/>
        </authorList>
    </citation>
    <scope>NUCLEOTIDE SEQUENCE [LARGE SCALE GENOMIC DNA]</scope>
    <source>
        <strain evidence="2">X47</strain>
    </source>
</reference>
<evidence type="ECO:0000256" key="1">
    <source>
        <dbReference type="SAM" id="MobiDB-lite"/>
    </source>
</evidence>
<organism evidence="2 3">
    <name type="scientific">Actinosynnema pretiosum</name>
    <dbReference type="NCBI Taxonomy" id="42197"/>
    <lineage>
        <taxon>Bacteria</taxon>
        <taxon>Bacillati</taxon>
        <taxon>Actinomycetota</taxon>
        <taxon>Actinomycetes</taxon>
        <taxon>Pseudonocardiales</taxon>
        <taxon>Pseudonocardiaceae</taxon>
        <taxon>Actinosynnema</taxon>
    </lineage>
</organism>
<gene>
    <name evidence="2" type="ORF">CNX65_22665</name>
</gene>
<sequence>MLHTAPEATEPLRAQTTPDNGFRVWSSEQADPLPLHGVFPAPVRAELPTPQQMLFTLRTVPLSAVLPRWQEHADRLGGGPVSLAIANDRDALLEPRLMAAATATETLHSLLGGLGSHESALPEADFALLTQRIEAAVDAAVAEHPHPHLRAHRRPVLELFHNRHRGPTPHTRLLDLATGLGEHAMPLFTGPTSGQVPPAAGVAAVGEVLAWAKATKHARNGIVHNGRAALDFEAATAALLLTTAVVEVLVLRELGMSEQRLAVLVHRQHSGLARRVREHLLPLLDHAPVTPQDKPGALTAVVEAVAGARNGCSARRAGSTASLRNCSGEFDLPDAGNVLPRTAVWDQGVRSKGQPHHTQNSEETLAPTTEDVTG</sequence>
<feature type="compositionally biased region" description="Polar residues" evidence="1">
    <location>
        <begin position="356"/>
        <end position="374"/>
    </location>
</feature>
<dbReference type="KEGG" id="apre:CNX65_22665"/>
<feature type="region of interest" description="Disordered" evidence="1">
    <location>
        <begin position="349"/>
        <end position="374"/>
    </location>
</feature>
<dbReference type="RefSeq" id="WP_096495574.1">
    <property type="nucleotide sequence ID" value="NZ_CP023445.1"/>
</dbReference>
<keyword evidence="3" id="KW-1185">Reference proteome</keyword>
<evidence type="ECO:0000313" key="3">
    <source>
        <dbReference type="Proteomes" id="UP000218505"/>
    </source>
</evidence>
<evidence type="ECO:0000313" key="2">
    <source>
        <dbReference type="EMBL" id="ATE55743.1"/>
    </source>
</evidence>
<dbReference type="AlphaFoldDB" id="A0A290Z9U1"/>
<name>A0A290Z9U1_9PSEU</name>